<dbReference type="Proteomes" id="UP001159363">
    <property type="component" value="Chromosome 7"/>
</dbReference>
<evidence type="ECO:0000256" key="1">
    <source>
        <dbReference type="SAM" id="MobiDB-lite"/>
    </source>
</evidence>
<evidence type="ECO:0000256" key="2">
    <source>
        <dbReference type="SAM" id="Phobius"/>
    </source>
</evidence>
<keyword evidence="2" id="KW-0812">Transmembrane</keyword>
<comment type="caution">
    <text evidence="3">The sequence shown here is derived from an EMBL/GenBank/DDBJ whole genome shotgun (WGS) entry which is preliminary data.</text>
</comment>
<evidence type="ECO:0000313" key="3">
    <source>
        <dbReference type="EMBL" id="KAJ8877303.1"/>
    </source>
</evidence>
<gene>
    <name evidence="3" type="ORF">PR048_021757</name>
</gene>
<feature type="region of interest" description="Disordered" evidence="1">
    <location>
        <begin position="178"/>
        <end position="203"/>
    </location>
</feature>
<reference evidence="3 4" key="1">
    <citation type="submission" date="2023-02" db="EMBL/GenBank/DDBJ databases">
        <title>LHISI_Scaffold_Assembly.</title>
        <authorList>
            <person name="Stuart O.P."/>
            <person name="Cleave R."/>
            <person name="Magrath M.J.L."/>
            <person name="Mikheyev A.S."/>
        </authorList>
    </citation>
    <scope>NUCLEOTIDE SEQUENCE [LARGE SCALE GENOMIC DNA]</scope>
    <source>
        <strain evidence="3">Daus_M_001</strain>
        <tissue evidence="3">Leg muscle</tissue>
    </source>
</reference>
<protein>
    <submittedName>
        <fullName evidence="3">Uncharacterized protein</fullName>
    </submittedName>
</protein>
<keyword evidence="2" id="KW-0472">Membrane</keyword>
<accession>A0ABQ9GZ30</accession>
<proteinExistence type="predicted"/>
<keyword evidence="4" id="KW-1185">Reference proteome</keyword>
<name>A0ABQ9GZ30_9NEOP</name>
<sequence length="701" mass="79444">MEKNVQTLHNVQTRCSLCPAPFIGLYFSVYAAGFFSVPGVRVRGDDNVDLLRRMACTFALMTLWRRLCTRYLRGLYLKPTLNYRECVWYGKDFSDVPENRKPGEGILKAHNQRKQLQKISEGHGLVSRPHVCTRLKHVLVVRCTMSHMVPDDAAARRDLSGFSRLPCPFIPPQLHTQLNHPHRLSRPRSYEPPKSLHSFSGAPSRTAAFTRQVSRPLVNSHHEHLVRRCLAISRRRPSSKVLNFAPALSQMASAKGSWHWTPLIIFLRVLYTCRLRQLKWRTVCNASYVTTVSHCPWLPRGQGNGRILPPGRKGRTPSRSRQEKNVHYYPVGEMSAQWGAVQKETASLMRDRFAVTANKEQPACLESLFWGLTLLLALMTLARLLAFHLGEPVSIPTRVAPNFRKWYSCQTMPLFGGFSRVSPVSPALAFRRWSILISFHPHDSRIRVWRCPGQRSAVIHDHCRVAQERCHLVILGPCALPFLLLLDDHIFPHQDKAQPQEARVFLAYLRDVNVLSLASEVPRPLAHRAFGISNNSVKREKKRGMYGRGQAYGNVCPFGWNLLLCASLTAVFLVVCARNDGHFTNRRDVSGIHFAHSHVRGVKSKVRFCMSVWLPEVRYKNIWGHDGRAVRLLASHEGELGSITGRVTPGFSHVGIVPDDAAYRQVILGMSRLPHPFIPMLLHSRLTSPSSALRTPMLRAA</sequence>
<feature type="transmembrane region" description="Helical" evidence="2">
    <location>
        <begin position="551"/>
        <end position="575"/>
    </location>
</feature>
<organism evidence="3 4">
    <name type="scientific">Dryococelus australis</name>
    <dbReference type="NCBI Taxonomy" id="614101"/>
    <lineage>
        <taxon>Eukaryota</taxon>
        <taxon>Metazoa</taxon>
        <taxon>Ecdysozoa</taxon>
        <taxon>Arthropoda</taxon>
        <taxon>Hexapoda</taxon>
        <taxon>Insecta</taxon>
        <taxon>Pterygota</taxon>
        <taxon>Neoptera</taxon>
        <taxon>Polyneoptera</taxon>
        <taxon>Phasmatodea</taxon>
        <taxon>Verophasmatodea</taxon>
        <taxon>Anareolatae</taxon>
        <taxon>Phasmatidae</taxon>
        <taxon>Eurycanthinae</taxon>
        <taxon>Dryococelus</taxon>
    </lineage>
</organism>
<evidence type="ECO:0000313" key="4">
    <source>
        <dbReference type="Proteomes" id="UP001159363"/>
    </source>
</evidence>
<keyword evidence="2" id="KW-1133">Transmembrane helix</keyword>
<dbReference type="EMBL" id="JARBHB010000008">
    <property type="protein sequence ID" value="KAJ8877303.1"/>
    <property type="molecule type" value="Genomic_DNA"/>
</dbReference>